<gene>
    <name evidence="2" type="ORF">G4Y79_22250</name>
</gene>
<feature type="chain" id="PRO_5033009417" evidence="1">
    <location>
        <begin position="28"/>
        <end position="307"/>
    </location>
</feature>
<dbReference type="Proteomes" id="UP000594468">
    <property type="component" value="Chromosome"/>
</dbReference>
<evidence type="ECO:0000313" key="2">
    <source>
        <dbReference type="EMBL" id="QPC82373.1"/>
    </source>
</evidence>
<dbReference type="KEGG" id="pmet:G4Y79_22250"/>
<feature type="signal peptide" evidence="1">
    <location>
        <begin position="1"/>
        <end position="27"/>
    </location>
</feature>
<reference evidence="2 3" key="1">
    <citation type="submission" date="2020-02" db="EMBL/GenBank/DDBJ databases">
        <authorList>
            <person name="Zheng R.K."/>
            <person name="Sun C.M."/>
        </authorList>
    </citation>
    <scope>NUCLEOTIDE SEQUENCE [LARGE SCALE GENOMIC DNA]</scope>
    <source>
        <strain evidence="3">rifampicinis</strain>
    </source>
</reference>
<dbReference type="RefSeq" id="WP_195170442.1">
    <property type="nucleotide sequence ID" value="NZ_CP062983.1"/>
</dbReference>
<keyword evidence="1" id="KW-0732">Signal</keyword>
<name>A0A7S8E8S6_9CHLR</name>
<proteinExistence type="predicted"/>
<dbReference type="AlphaFoldDB" id="A0A7S8E8S6"/>
<organism evidence="2 3">
    <name type="scientific">Phototrophicus methaneseepsis</name>
    <dbReference type="NCBI Taxonomy" id="2710758"/>
    <lineage>
        <taxon>Bacteria</taxon>
        <taxon>Bacillati</taxon>
        <taxon>Chloroflexota</taxon>
        <taxon>Candidatus Thermofontia</taxon>
        <taxon>Phototrophicales</taxon>
        <taxon>Phototrophicaceae</taxon>
        <taxon>Phototrophicus</taxon>
    </lineage>
</organism>
<keyword evidence="3" id="KW-1185">Reference proteome</keyword>
<evidence type="ECO:0000313" key="3">
    <source>
        <dbReference type="Proteomes" id="UP000594468"/>
    </source>
</evidence>
<evidence type="ECO:0000256" key="1">
    <source>
        <dbReference type="SAM" id="SignalP"/>
    </source>
</evidence>
<sequence length="307" mass="32930">MMGHVMRKQRSLYTMLMLLMVACIVAACDAMSTESTVPTPTLEHERILATAYISPTPNVEQVRATQLAITPTVAVPTATIQPTQTPFVGVFIGEAERDDSSVNVAEPFFAPDINVFIEPTANANRCGVPVDNAYLDAWRTSSDVNTELGCPIQAALGFFGTVQVFENGIMYRRDETREIWAITIDGDRGLYSYVEAPPQVVIQGQTAPPGLLPPEGDFAVVWLNVPGLRERMGYARTEALSDVALGTQRFTTGTFFLDGNAGQSYALTNDGRVFGPFAVPDASAEGTPTVTGMPGEGVQVISTSTGP</sequence>
<protein>
    <submittedName>
        <fullName evidence="2">Uncharacterized protein</fullName>
    </submittedName>
</protein>
<accession>A0A7S8E8S6</accession>
<dbReference type="PROSITE" id="PS51257">
    <property type="entry name" value="PROKAR_LIPOPROTEIN"/>
    <property type="match status" value="1"/>
</dbReference>
<dbReference type="EMBL" id="CP062983">
    <property type="protein sequence ID" value="QPC82373.1"/>
    <property type="molecule type" value="Genomic_DNA"/>
</dbReference>